<dbReference type="EC" id="1.5.1.3" evidence="3 7"/>
<dbReference type="InterPro" id="IPR024072">
    <property type="entry name" value="DHFR-like_dom_sf"/>
</dbReference>
<reference evidence="9 10" key="1">
    <citation type="submission" date="2019-03" db="EMBL/GenBank/DDBJ databases">
        <title>Genomic Encyclopedia of Type Strains, Phase IV (KMG-IV): sequencing the most valuable type-strain genomes for metagenomic binning, comparative biology and taxonomic classification.</title>
        <authorList>
            <person name="Goeker M."/>
        </authorList>
    </citation>
    <scope>NUCLEOTIDE SEQUENCE [LARGE SCALE GENOMIC DNA]</scope>
    <source>
        <strain evidence="9 10">DSM 29489</strain>
    </source>
</reference>
<dbReference type="GO" id="GO:0005829">
    <property type="term" value="C:cytosol"/>
    <property type="evidence" value="ECO:0007669"/>
    <property type="project" value="TreeGrafter"/>
</dbReference>
<dbReference type="EMBL" id="SLZZ01000038">
    <property type="protein sequence ID" value="TCS74521.1"/>
    <property type="molecule type" value="Genomic_DNA"/>
</dbReference>
<feature type="domain" description="DHFR" evidence="8">
    <location>
        <begin position="1"/>
        <end position="162"/>
    </location>
</feature>
<sequence length="162" mass="18510">MNLIAAVDRNWAIGYGNKLLVSIPSDMRFFRKTTTGKVIVMGRKTLESFPGGVPLQNRTNIVLTSSRAYRVKGAVVVHTLEELLKELEKYNSEDIFVIGGGSVYSQLLPYCNTAYITRIDHVFQADTFFPNLDESKEWKMTEASEENTCFDLEYKFTTYKKK</sequence>
<name>A0A4V2UR72_9FIRM</name>
<comment type="similarity">
    <text evidence="2 7">Belongs to the dihydrofolate reductase family.</text>
</comment>
<dbReference type="PIRSF" id="PIRSF000194">
    <property type="entry name" value="DHFR"/>
    <property type="match status" value="1"/>
</dbReference>
<dbReference type="Gene3D" id="3.40.430.10">
    <property type="entry name" value="Dihydrofolate Reductase, subunit A"/>
    <property type="match status" value="1"/>
</dbReference>
<dbReference type="GO" id="GO:0046655">
    <property type="term" value="P:folic acid metabolic process"/>
    <property type="evidence" value="ECO:0007669"/>
    <property type="project" value="TreeGrafter"/>
</dbReference>
<proteinExistence type="inferred from homology"/>
<dbReference type="SUPFAM" id="SSF53597">
    <property type="entry name" value="Dihydrofolate reductase-like"/>
    <property type="match status" value="1"/>
</dbReference>
<dbReference type="CDD" id="cd00209">
    <property type="entry name" value="DHFR"/>
    <property type="match status" value="1"/>
</dbReference>
<dbReference type="PANTHER" id="PTHR48069:SF3">
    <property type="entry name" value="DIHYDROFOLATE REDUCTASE"/>
    <property type="match status" value="1"/>
</dbReference>
<evidence type="ECO:0000256" key="5">
    <source>
        <dbReference type="ARBA" id="ARBA00022857"/>
    </source>
</evidence>
<comment type="function">
    <text evidence="7">Key enzyme in folate metabolism. Catalyzes an essential reaction for de novo glycine and purine synthesis, and for DNA precursor synthesis.</text>
</comment>
<evidence type="ECO:0000313" key="10">
    <source>
        <dbReference type="Proteomes" id="UP000295726"/>
    </source>
</evidence>
<dbReference type="GO" id="GO:0006730">
    <property type="term" value="P:one-carbon metabolic process"/>
    <property type="evidence" value="ECO:0007669"/>
    <property type="project" value="UniProtKB-KW"/>
</dbReference>
<evidence type="ECO:0000313" key="9">
    <source>
        <dbReference type="EMBL" id="TCS74521.1"/>
    </source>
</evidence>
<dbReference type="UniPathway" id="UPA00077">
    <property type="reaction ID" value="UER00158"/>
</dbReference>
<keyword evidence="5 7" id="KW-0521">NADP</keyword>
<dbReference type="OrthoDB" id="9804315at2"/>
<evidence type="ECO:0000256" key="7">
    <source>
        <dbReference type="PIRNR" id="PIRNR000194"/>
    </source>
</evidence>
<dbReference type="AlphaFoldDB" id="A0A4V2UR72"/>
<evidence type="ECO:0000256" key="1">
    <source>
        <dbReference type="ARBA" id="ARBA00004903"/>
    </source>
</evidence>
<evidence type="ECO:0000256" key="3">
    <source>
        <dbReference type="ARBA" id="ARBA00012856"/>
    </source>
</evidence>
<evidence type="ECO:0000259" key="8">
    <source>
        <dbReference type="PROSITE" id="PS51330"/>
    </source>
</evidence>
<protein>
    <recommendedName>
        <fullName evidence="3 7">Dihydrofolate reductase</fullName>
        <ecNumber evidence="3 7">1.5.1.3</ecNumber>
    </recommendedName>
</protein>
<dbReference type="Proteomes" id="UP000295726">
    <property type="component" value="Unassembled WGS sequence"/>
</dbReference>
<comment type="pathway">
    <text evidence="1 7">Cofactor biosynthesis; tetrahydrofolate biosynthesis; 5,6,7,8-tetrahydrofolate from 7,8-dihydrofolate: step 1/1.</text>
</comment>
<comment type="catalytic activity">
    <reaction evidence="7">
        <text>(6S)-5,6,7,8-tetrahydrofolate + NADP(+) = 7,8-dihydrofolate + NADPH + H(+)</text>
        <dbReference type="Rhea" id="RHEA:15009"/>
        <dbReference type="ChEBI" id="CHEBI:15378"/>
        <dbReference type="ChEBI" id="CHEBI:57451"/>
        <dbReference type="ChEBI" id="CHEBI:57453"/>
        <dbReference type="ChEBI" id="CHEBI:57783"/>
        <dbReference type="ChEBI" id="CHEBI:58349"/>
        <dbReference type="EC" id="1.5.1.3"/>
    </reaction>
</comment>
<dbReference type="GO" id="GO:0050661">
    <property type="term" value="F:NADP binding"/>
    <property type="evidence" value="ECO:0007669"/>
    <property type="project" value="InterPro"/>
</dbReference>
<evidence type="ECO:0000256" key="2">
    <source>
        <dbReference type="ARBA" id="ARBA00009539"/>
    </source>
</evidence>
<dbReference type="GO" id="GO:0004146">
    <property type="term" value="F:dihydrofolate reductase activity"/>
    <property type="evidence" value="ECO:0007669"/>
    <property type="project" value="UniProtKB-EC"/>
</dbReference>
<keyword evidence="4 7" id="KW-0554">One-carbon metabolism</keyword>
<comment type="caution">
    <text evidence="9">The sequence shown here is derived from an EMBL/GenBank/DDBJ whole genome shotgun (WGS) entry which is preliminary data.</text>
</comment>
<accession>A0A4V2UR72</accession>
<dbReference type="GO" id="GO:0046452">
    <property type="term" value="P:dihydrofolate metabolic process"/>
    <property type="evidence" value="ECO:0007669"/>
    <property type="project" value="TreeGrafter"/>
</dbReference>
<dbReference type="Pfam" id="PF00186">
    <property type="entry name" value="DHFR_1"/>
    <property type="match status" value="1"/>
</dbReference>
<dbReference type="GO" id="GO:0046654">
    <property type="term" value="P:tetrahydrofolate biosynthetic process"/>
    <property type="evidence" value="ECO:0007669"/>
    <property type="project" value="UniProtKB-UniPathway"/>
</dbReference>
<gene>
    <name evidence="9" type="ORF">EDD59_13819</name>
</gene>
<dbReference type="PROSITE" id="PS51330">
    <property type="entry name" value="DHFR_2"/>
    <property type="match status" value="1"/>
</dbReference>
<dbReference type="RefSeq" id="WP_132383850.1">
    <property type="nucleotide sequence ID" value="NZ_DAIPCY010000051.1"/>
</dbReference>
<keyword evidence="10" id="KW-1185">Reference proteome</keyword>
<dbReference type="InterPro" id="IPR012259">
    <property type="entry name" value="DHFR"/>
</dbReference>
<dbReference type="PANTHER" id="PTHR48069">
    <property type="entry name" value="DIHYDROFOLATE REDUCTASE"/>
    <property type="match status" value="1"/>
</dbReference>
<organism evidence="9 10">
    <name type="scientific">Muricomes intestini</name>
    <dbReference type="NCBI Taxonomy" id="1796634"/>
    <lineage>
        <taxon>Bacteria</taxon>
        <taxon>Bacillati</taxon>
        <taxon>Bacillota</taxon>
        <taxon>Clostridia</taxon>
        <taxon>Lachnospirales</taxon>
        <taxon>Lachnospiraceae</taxon>
        <taxon>Muricomes</taxon>
    </lineage>
</organism>
<evidence type="ECO:0000256" key="6">
    <source>
        <dbReference type="ARBA" id="ARBA00023002"/>
    </source>
</evidence>
<keyword evidence="6 7" id="KW-0560">Oxidoreductase</keyword>
<dbReference type="PRINTS" id="PR00070">
    <property type="entry name" value="DHFR"/>
</dbReference>
<evidence type="ECO:0000256" key="4">
    <source>
        <dbReference type="ARBA" id="ARBA00022563"/>
    </source>
</evidence>
<dbReference type="InterPro" id="IPR001796">
    <property type="entry name" value="DHFR_dom"/>
</dbReference>